<dbReference type="SUPFAM" id="SSF53335">
    <property type="entry name" value="S-adenosyl-L-methionine-dependent methyltransferases"/>
    <property type="match status" value="1"/>
</dbReference>
<dbReference type="InterPro" id="IPR041698">
    <property type="entry name" value="Methyltransf_25"/>
</dbReference>
<proteinExistence type="predicted"/>
<dbReference type="Gene3D" id="3.40.50.150">
    <property type="entry name" value="Vaccinia Virus protein VP39"/>
    <property type="match status" value="1"/>
</dbReference>
<evidence type="ECO:0000256" key="2">
    <source>
        <dbReference type="ARBA" id="ARBA00022679"/>
    </source>
</evidence>
<dbReference type="RefSeq" id="WP_168521832.1">
    <property type="nucleotide sequence ID" value="NZ_JAAXLS010000051.1"/>
</dbReference>
<dbReference type="InterPro" id="IPR029063">
    <property type="entry name" value="SAM-dependent_MTases_sf"/>
</dbReference>
<feature type="domain" description="Methyltransferase" evidence="3">
    <location>
        <begin position="50"/>
        <end position="140"/>
    </location>
</feature>
<sequence>MRDVDQLLDEQQRFYSAKSEEYVDWIRNYMDPVRPHIEKLVHASPLSGSIVELAPGTGYWTETLSDLAHDVTAVDGSREMLDIVARRKLPNVTLVQADLFAWQPDRKWDYVFFVHWLAHVPIEKLPGFWKTLDQALKPGGQVIFVDVTAEEQAIEEDVGVESSVPVVTRSLDDGQKFTVVKTYWDPDELISLLSSWGWTATATPVARNEGRGFVYYTVERTRDH</sequence>
<dbReference type="Proteomes" id="UP000715441">
    <property type="component" value="Unassembled WGS sequence"/>
</dbReference>
<keyword evidence="2" id="KW-0808">Transferase</keyword>
<dbReference type="CDD" id="cd02440">
    <property type="entry name" value="AdoMet_MTases"/>
    <property type="match status" value="1"/>
</dbReference>
<dbReference type="GO" id="GO:0008168">
    <property type="term" value="F:methyltransferase activity"/>
    <property type="evidence" value="ECO:0007669"/>
    <property type="project" value="UniProtKB-KW"/>
</dbReference>
<dbReference type="Pfam" id="PF13649">
    <property type="entry name" value="Methyltransf_25"/>
    <property type="match status" value="1"/>
</dbReference>
<comment type="caution">
    <text evidence="4">The sequence shown here is derived from an EMBL/GenBank/DDBJ whole genome shotgun (WGS) entry which is preliminary data.</text>
</comment>
<keyword evidence="5" id="KW-1185">Reference proteome</keyword>
<protein>
    <submittedName>
        <fullName evidence="4">Class I SAM-dependent methyltransferase</fullName>
    </submittedName>
</protein>
<dbReference type="PANTHER" id="PTHR43861:SF1">
    <property type="entry name" value="TRANS-ACONITATE 2-METHYLTRANSFERASE"/>
    <property type="match status" value="1"/>
</dbReference>
<evidence type="ECO:0000259" key="3">
    <source>
        <dbReference type="Pfam" id="PF13649"/>
    </source>
</evidence>
<accession>A0ABX1JEJ2</accession>
<dbReference type="PANTHER" id="PTHR43861">
    <property type="entry name" value="TRANS-ACONITATE 2-METHYLTRANSFERASE-RELATED"/>
    <property type="match status" value="1"/>
</dbReference>
<evidence type="ECO:0000256" key="1">
    <source>
        <dbReference type="ARBA" id="ARBA00022603"/>
    </source>
</evidence>
<organism evidence="4 5">
    <name type="scientific">Amycolatopsis acididurans</name>
    <dbReference type="NCBI Taxonomy" id="2724524"/>
    <lineage>
        <taxon>Bacteria</taxon>
        <taxon>Bacillati</taxon>
        <taxon>Actinomycetota</taxon>
        <taxon>Actinomycetes</taxon>
        <taxon>Pseudonocardiales</taxon>
        <taxon>Pseudonocardiaceae</taxon>
        <taxon>Amycolatopsis</taxon>
    </lineage>
</organism>
<dbReference type="EMBL" id="JAAXLS010000051">
    <property type="protein sequence ID" value="NKQ58213.1"/>
    <property type="molecule type" value="Genomic_DNA"/>
</dbReference>
<keyword evidence="1 4" id="KW-0489">Methyltransferase</keyword>
<gene>
    <name evidence="4" type="ORF">HFP15_35715</name>
</gene>
<evidence type="ECO:0000313" key="4">
    <source>
        <dbReference type="EMBL" id="NKQ58213.1"/>
    </source>
</evidence>
<name>A0ABX1JEJ2_9PSEU</name>
<dbReference type="GO" id="GO:0032259">
    <property type="term" value="P:methylation"/>
    <property type="evidence" value="ECO:0007669"/>
    <property type="project" value="UniProtKB-KW"/>
</dbReference>
<evidence type="ECO:0000313" key="5">
    <source>
        <dbReference type="Proteomes" id="UP000715441"/>
    </source>
</evidence>
<reference evidence="4 5" key="1">
    <citation type="submission" date="2020-04" db="EMBL/GenBank/DDBJ databases">
        <title>Novel species.</title>
        <authorList>
            <person name="Teo W.F.A."/>
            <person name="Lipun K."/>
            <person name="Srisuk N."/>
            <person name="Duangmal K."/>
        </authorList>
    </citation>
    <scope>NUCLEOTIDE SEQUENCE [LARGE SCALE GENOMIC DNA]</scope>
    <source>
        <strain evidence="4 5">K13G38</strain>
    </source>
</reference>